<dbReference type="AlphaFoldDB" id="A0A1H3BI88"/>
<dbReference type="Proteomes" id="UP000198534">
    <property type="component" value="Unassembled WGS sequence"/>
</dbReference>
<dbReference type="InterPro" id="IPR001296">
    <property type="entry name" value="Glyco_trans_1"/>
</dbReference>
<protein>
    <submittedName>
        <fullName evidence="2">Glycosyltransferase involved in cell wall bisynthesis</fullName>
    </submittedName>
</protein>
<evidence type="ECO:0000313" key="2">
    <source>
        <dbReference type="EMBL" id="SDX41680.1"/>
    </source>
</evidence>
<organism evidence="2 3">
    <name type="scientific">Marininema mesophilum</name>
    <dbReference type="NCBI Taxonomy" id="1048340"/>
    <lineage>
        <taxon>Bacteria</taxon>
        <taxon>Bacillati</taxon>
        <taxon>Bacillota</taxon>
        <taxon>Bacilli</taxon>
        <taxon>Bacillales</taxon>
        <taxon>Thermoactinomycetaceae</taxon>
        <taxon>Marininema</taxon>
    </lineage>
</organism>
<dbReference type="SUPFAM" id="SSF53756">
    <property type="entry name" value="UDP-Glycosyltransferase/glycogen phosphorylase"/>
    <property type="match status" value="1"/>
</dbReference>
<sequence>MSESIHLFAPDFSLKEETPIDRLGTYAFDLAHLIQEMGWGVEIHRMKEQEEERMIQGILLRDHSINVAKKAEGACIFLDFLSFSGWVRQGSLGVIQGMQWIREGETQEEKHKRAENVQQGLNQLYKLIVTDSYLLTYCRSVCTFPYNRVHFIPDGLNGEFYHSNPKEREERSSVNIWMPLSTEDKQGFLLSIEIADWLLEHHPTVKVCFTQPSSVNRELLWIYQRWQSHHLASERIETVDFGCALMRRDQLWTTDILIHPHFNDTDSIDICLEALACGVPIIASSFGRVNDWIIDSYNGYLTSPTLENVTQSALLLLDDPVRREVIGRRGRETVLRRGIQKWRENWRSTLQKWKMGGDYS</sequence>
<gene>
    <name evidence="2" type="ORF">SAMN05444487_11712</name>
</gene>
<dbReference type="PANTHER" id="PTHR45947:SF3">
    <property type="entry name" value="SULFOQUINOVOSYL TRANSFERASE SQD2"/>
    <property type="match status" value="1"/>
</dbReference>
<reference evidence="2 3" key="1">
    <citation type="submission" date="2016-10" db="EMBL/GenBank/DDBJ databases">
        <authorList>
            <person name="de Groot N.N."/>
        </authorList>
    </citation>
    <scope>NUCLEOTIDE SEQUENCE [LARGE SCALE GENOMIC DNA]</scope>
    <source>
        <strain evidence="2 3">DSM 45610</strain>
    </source>
</reference>
<accession>A0A1H3BI88</accession>
<name>A0A1H3BI88_9BACL</name>
<dbReference type="GO" id="GO:0016757">
    <property type="term" value="F:glycosyltransferase activity"/>
    <property type="evidence" value="ECO:0007669"/>
    <property type="project" value="InterPro"/>
</dbReference>
<dbReference type="RefSeq" id="WP_091742406.1">
    <property type="nucleotide sequence ID" value="NZ_FNNQ01000017.1"/>
</dbReference>
<proteinExistence type="predicted"/>
<keyword evidence="3" id="KW-1185">Reference proteome</keyword>
<evidence type="ECO:0000313" key="3">
    <source>
        <dbReference type="Proteomes" id="UP000198534"/>
    </source>
</evidence>
<feature type="domain" description="Glycosyl transferase family 1" evidence="1">
    <location>
        <begin position="271"/>
        <end position="332"/>
    </location>
</feature>
<dbReference type="STRING" id="1048340.SAMN05444487_11712"/>
<dbReference type="InterPro" id="IPR050194">
    <property type="entry name" value="Glycosyltransferase_grp1"/>
</dbReference>
<dbReference type="PANTHER" id="PTHR45947">
    <property type="entry name" value="SULFOQUINOVOSYL TRANSFERASE SQD2"/>
    <property type="match status" value="1"/>
</dbReference>
<keyword evidence="2" id="KW-0808">Transferase</keyword>
<dbReference type="EMBL" id="FNNQ01000017">
    <property type="protein sequence ID" value="SDX41680.1"/>
    <property type="molecule type" value="Genomic_DNA"/>
</dbReference>
<evidence type="ECO:0000259" key="1">
    <source>
        <dbReference type="Pfam" id="PF00534"/>
    </source>
</evidence>
<dbReference type="Gene3D" id="3.40.50.2000">
    <property type="entry name" value="Glycogen Phosphorylase B"/>
    <property type="match status" value="1"/>
</dbReference>
<dbReference type="Pfam" id="PF00534">
    <property type="entry name" value="Glycos_transf_1"/>
    <property type="match status" value="1"/>
</dbReference>